<evidence type="ECO:0008006" key="8">
    <source>
        <dbReference type="Google" id="ProtNLM"/>
    </source>
</evidence>
<keyword evidence="4" id="KW-0378">Hydrolase</keyword>
<comment type="similarity">
    <text evidence="2">Belongs to the AB hydrolase superfamily. LDAH family.</text>
</comment>
<dbReference type="EMBL" id="CP042188">
    <property type="protein sequence ID" value="QDS70166.1"/>
    <property type="molecule type" value="Genomic_DNA"/>
</dbReference>
<sequence length="348" mass="38761">MAVPDSIYLPGHSLTSTPPKKILIIFLTGNPGLIGYYEIFLTHLHALLNEKSGSAQESGVHFEVHGSSLPGFETEELRDAERRKRWKDLGLDHDAPFSLGDTIRAVEQNILNIIKKSDDNRDADVILIGHSLGAFVALELIERHRQRLEIKEAVEGEPSITGGIGLFPCISEMRQSKSGIRLQKLAQISFFKTGLPHFLFLLVSLIPLVILAPLVRLVTQMPKDAAAVTTAFLKSRRGIRSALFLACDEIETITADKWSDEIWGAAHPSPTGVPRPRLYLFFGEDDHWVSAKTRDELIAMRGGEEDWRPRMEVDTTGLPHGFCIEHSVPVAEKVAVYIREIVSIGKYD</sequence>
<keyword evidence="5" id="KW-1133">Transmembrane helix</keyword>
<protein>
    <recommendedName>
        <fullName evidence="8">AB hydrolase-1 domain-containing protein</fullName>
    </recommendedName>
</protein>
<keyword evidence="7" id="KW-1185">Reference proteome</keyword>
<dbReference type="GO" id="GO:0016298">
    <property type="term" value="F:lipase activity"/>
    <property type="evidence" value="ECO:0007669"/>
    <property type="project" value="InterPro"/>
</dbReference>
<evidence type="ECO:0000313" key="6">
    <source>
        <dbReference type="EMBL" id="QDS70166.1"/>
    </source>
</evidence>
<evidence type="ECO:0000256" key="3">
    <source>
        <dbReference type="ARBA" id="ARBA00022677"/>
    </source>
</evidence>
<dbReference type="Pfam" id="PF10230">
    <property type="entry name" value="LIDHydrolase"/>
    <property type="match status" value="1"/>
</dbReference>
<proteinExistence type="inferred from homology"/>
<keyword evidence="5" id="KW-0472">Membrane</keyword>
<evidence type="ECO:0000256" key="1">
    <source>
        <dbReference type="ARBA" id="ARBA00004502"/>
    </source>
</evidence>
<dbReference type="GO" id="GO:0019915">
    <property type="term" value="P:lipid storage"/>
    <property type="evidence" value="ECO:0007669"/>
    <property type="project" value="InterPro"/>
</dbReference>
<evidence type="ECO:0000256" key="2">
    <source>
        <dbReference type="ARBA" id="ARBA00008300"/>
    </source>
</evidence>
<name>A0A517L3G1_9PEZI</name>
<dbReference type="InterPro" id="IPR029058">
    <property type="entry name" value="AB_hydrolase_fold"/>
</dbReference>
<evidence type="ECO:0000256" key="5">
    <source>
        <dbReference type="SAM" id="Phobius"/>
    </source>
</evidence>
<keyword evidence="5" id="KW-0812">Transmembrane</keyword>
<reference evidence="6 7" key="1">
    <citation type="submission" date="2019-07" db="EMBL/GenBank/DDBJ databases">
        <title>Finished genome of Venturia effusa.</title>
        <authorList>
            <person name="Young C.A."/>
            <person name="Cox M.P."/>
            <person name="Ganley A.R.D."/>
            <person name="David W.J."/>
        </authorList>
    </citation>
    <scope>NUCLEOTIDE SEQUENCE [LARGE SCALE GENOMIC DNA]</scope>
    <source>
        <strain evidence="7">albino</strain>
    </source>
</reference>
<dbReference type="GO" id="GO:0005811">
    <property type="term" value="C:lipid droplet"/>
    <property type="evidence" value="ECO:0007669"/>
    <property type="project" value="UniProtKB-SubCell"/>
</dbReference>
<dbReference type="Gene3D" id="3.40.50.1820">
    <property type="entry name" value="alpha/beta hydrolase"/>
    <property type="match status" value="1"/>
</dbReference>
<dbReference type="AlphaFoldDB" id="A0A517L3G1"/>
<gene>
    <name evidence="6" type="ORF">FKW77_006108</name>
</gene>
<dbReference type="SUPFAM" id="SSF53474">
    <property type="entry name" value="alpha/beta-Hydrolases"/>
    <property type="match status" value="1"/>
</dbReference>
<dbReference type="PANTHER" id="PTHR13390:SF0">
    <property type="entry name" value="LIPID DROPLET-ASSOCIATED HYDROLASE"/>
    <property type="match status" value="1"/>
</dbReference>
<dbReference type="PANTHER" id="PTHR13390">
    <property type="entry name" value="LIPASE"/>
    <property type="match status" value="1"/>
</dbReference>
<dbReference type="OrthoDB" id="448051at2759"/>
<accession>A0A517L3G1</accession>
<evidence type="ECO:0000313" key="7">
    <source>
        <dbReference type="Proteomes" id="UP000316270"/>
    </source>
</evidence>
<dbReference type="InterPro" id="IPR019363">
    <property type="entry name" value="LDAH"/>
</dbReference>
<feature type="transmembrane region" description="Helical" evidence="5">
    <location>
        <begin position="195"/>
        <end position="215"/>
    </location>
</feature>
<dbReference type="Proteomes" id="UP000316270">
    <property type="component" value="Chromosome 4"/>
</dbReference>
<comment type="subcellular location">
    <subcellularLocation>
        <location evidence="1">Lipid droplet</location>
    </subcellularLocation>
</comment>
<evidence type="ECO:0000256" key="4">
    <source>
        <dbReference type="ARBA" id="ARBA00022801"/>
    </source>
</evidence>
<organism evidence="6 7">
    <name type="scientific">Venturia effusa</name>
    <dbReference type="NCBI Taxonomy" id="50376"/>
    <lineage>
        <taxon>Eukaryota</taxon>
        <taxon>Fungi</taxon>
        <taxon>Dikarya</taxon>
        <taxon>Ascomycota</taxon>
        <taxon>Pezizomycotina</taxon>
        <taxon>Dothideomycetes</taxon>
        <taxon>Pleosporomycetidae</taxon>
        <taxon>Venturiales</taxon>
        <taxon>Venturiaceae</taxon>
        <taxon>Venturia</taxon>
    </lineage>
</organism>
<keyword evidence="3" id="KW-0551">Lipid droplet</keyword>